<evidence type="ECO:0000313" key="3">
    <source>
        <dbReference type="EMBL" id="APT34495.1"/>
    </source>
</evidence>
<keyword evidence="3" id="KW-0560">Oxidoreductase</keyword>
<proteinExistence type="predicted"/>
<dbReference type="SUPFAM" id="SSF63380">
    <property type="entry name" value="Riboflavin synthase domain-like"/>
    <property type="match status" value="1"/>
</dbReference>
<reference evidence="3 5" key="1">
    <citation type="submission" date="2016-04" db="EMBL/GenBank/DDBJ databases">
        <title>Complete genome sequencing and analysis of CBMB27, Methylobacterium phyllosphaerae isolated from leaf tissues of rice (Oryza sativa L.).</title>
        <authorList>
            <person name="Lee Y."/>
            <person name="Hwangbo K."/>
            <person name="Chung H."/>
            <person name="Yoo J."/>
            <person name="Kim K.Y."/>
            <person name="Sa T.M."/>
            <person name="Um Y."/>
            <person name="Madhaiyan M."/>
        </authorList>
    </citation>
    <scope>NUCLEOTIDE SEQUENCE [LARGE SCALE GENOMIC DNA]</scope>
    <source>
        <strain evidence="3 5">CBMB27</strain>
    </source>
</reference>
<dbReference type="PROSITE" id="PS51384">
    <property type="entry name" value="FAD_FR"/>
    <property type="match status" value="1"/>
</dbReference>
<dbReference type="InterPro" id="IPR001433">
    <property type="entry name" value="OxRdtase_FAD/NAD-bd"/>
</dbReference>
<dbReference type="CDD" id="cd06194">
    <property type="entry name" value="FNR_N-term_Iron_sulfur_binding"/>
    <property type="match status" value="1"/>
</dbReference>
<dbReference type="InterPro" id="IPR036010">
    <property type="entry name" value="2Fe-2S_ferredoxin-like_sf"/>
</dbReference>
<organism evidence="4 6">
    <name type="scientific">Methylobacterium phyllosphaerae</name>
    <dbReference type="NCBI Taxonomy" id="418223"/>
    <lineage>
        <taxon>Bacteria</taxon>
        <taxon>Pseudomonadati</taxon>
        <taxon>Pseudomonadota</taxon>
        <taxon>Alphaproteobacteria</taxon>
        <taxon>Hyphomicrobiales</taxon>
        <taxon>Methylobacteriaceae</taxon>
        <taxon>Methylobacterium</taxon>
    </lineage>
</organism>
<dbReference type="Gene3D" id="3.10.20.30">
    <property type="match status" value="1"/>
</dbReference>
<dbReference type="GO" id="GO:0008860">
    <property type="term" value="F:ferredoxin-NAD+ reductase activity"/>
    <property type="evidence" value="ECO:0007669"/>
    <property type="project" value="UniProtKB-EC"/>
</dbReference>
<dbReference type="Proteomes" id="UP000199140">
    <property type="component" value="Unassembled WGS sequence"/>
</dbReference>
<dbReference type="EMBL" id="FOPK01000016">
    <property type="protein sequence ID" value="SFH20577.1"/>
    <property type="molecule type" value="Genomic_DNA"/>
</dbReference>
<dbReference type="GO" id="GO:0051213">
    <property type="term" value="F:dioxygenase activity"/>
    <property type="evidence" value="ECO:0007669"/>
    <property type="project" value="UniProtKB-KW"/>
</dbReference>
<dbReference type="CDD" id="cd00207">
    <property type="entry name" value="fer2"/>
    <property type="match status" value="1"/>
</dbReference>
<dbReference type="Gene3D" id="3.40.50.80">
    <property type="entry name" value="Nucleotide-binding domain of ferredoxin-NADP reductase (FNR) module"/>
    <property type="match status" value="1"/>
</dbReference>
<dbReference type="EMBL" id="CP015367">
    <property type="protein sequence ID" value="APT34495.1"/>
    <property type="molecule type" value="Genomic_DNA"/>
</dbReference>
<dbReference type="GO" id="GO:0051536">
    <property type="term" value="F:iron-sulfur cluster binding"/>
    <property type="evidence" value="ECO:0007669"/>
    <property type="project" value="InterPro"/>
</dbReference>
<dbReference type="Gene3D" id="2.40.30.10">
    <property type="entry name" value="Translation factors"/>
    <property type="match status" value="1"/>
</dbReference>
<dbReference type="InterPro" id="IPR050415">
    <property type="entry name" value="MRET"/>
</dbReference>
<reference evidence="4 6" key="2">
    <citation type="submission" date="2016-10" db="EMBL/GenBank/DDBJ databases">
        <authorList>
            <person name="Varghese N."/>
            <person name="Submissions S."/>
        </authorList>
    </citation>
    <scope>NUCLEOTIDE SEQUENCE [LARGE SCALE GENOMIC DNA]</scope>
    <source>
        <strain evidence="4 6">CBMB27</strain>
    </source>
</reference>
<dbReference type="PRINTS" id="PR00410">
    <property type="entry name" value="PHEHYDRXLASE"/>
</dbReference>
<dbReference type="Pfam" id="PF00175">
    <property type="entry name" value="NAD_binding_1"/>
    <property type="match status" value="1"/>
</dbReference>
<evidence type="ECO:0000259" key="2">
    <source>
        <dbReference type="PROSITE" id="PS51384"/>
    </source>
</evidence>
<feature type="domain" description="2Fe-2S ferredoxin-type" evidence="1">
    <location>
        <begin position="3"/>
        <end position="84"/>
    </location>
</feature>
<dbReference type="GO" id="GO:0004497">
    <property type="term" value="F:monooxygenase activity"/>
    <property type="evidence" value="ECO:0007669"/>
    <property type="project" value="UniProtKB-KW"/>
</dbReference>
<dbReference type="InterPro" id="IPR008333">
    <property type="entry name" value="Cbr1-like_FAD-bd_dom"/>
</dbReference>
<dbReference type="SUPFAM" id="SSF54292">
    <property type="entry name" value="2Fe-2S ferredoxin-like"/>
    <property type="match status" value="1"/>
</dbReference>
<protein>
    <submittedName>
        <fullName evidence="4">3-phenylpropionate/trans-cinnamate dioxygenase ferredoxin reductase subunit</fullName>
    </submittedName>
    <submittedName>
        <fullName evidence="3">Methanesulfonate monooxygenase ferredoxin reductase subunit</fullName>
        <ecNumber evidence="3">1.18.1.3</ecNumber>
    </submittedName>
</protein>
<dbReference type="PANTHER" id="PTHR47354">
    <property type="entry name" value="NADH OXIDOREDUCTASE HCR"/>
    <property type="match status" value="1"/>
</dbReference>
<dbReference type="Pfam" id="PF00111">
    <property type="entry name" value="Fer2"/>
    <property type="match status" value="1"/>
</dbReference>
<dbReference type="KEGG" id="mphy:MCBMB27_05204"/>
<dbReference type="InterPro" id="IPR017927">
    <property type="entry name" value="FAD-bd_FR_type"/>
</dbReference>
<accession>A0AAE8L7P5</accession>
<dbReference type="PANTHER" id="PTHR47354:SF5">
    <property type="entry name" value="PROTEIN RFBI"/>
    <property type="match status" value="1"/>
</dbReference>
<keyword evidence="4" id="KW-0223">Dioxygenase</keyword>
<evidence type="ECO:0000313" key="5">
    <source>
        <dbReference type="Proteomes" id="UP000185487"/>
    </source>
</evidence>
<name>A0AAE8L7P5_9HYPH</name>
<gene>
    <name evidence="3" type="ORF">MCBMB27_05204</name>
    <name evidence="4" type="ORF">SAMN05192567_11694</name>
</gene>
<dbReference type="AlphaFoldDB" id="A0AAE8L7P5"/>
<dbReference type="SUPFAM" id="SSF52343">
    <property type="entry name" value="Ferredoxin reductase-like, C-terminal NADP-linked domain"/>
    <property type="match status" value="1"/>
</dbReference>
<dbReference type="InterPro" id="IPR017938">
    <property type="entry name" value="Riboflavin_synthase-like_b-brl"/>
</dbReference>
<feature type="domain" description="FAD-binding FR-type" evidence="2">
    <location>
        <begin position="86"/>
        <end position="187"/>
    </location>
</feature>
<evidence type="ECO:0000259" key="1">
    <source>
        <dbReference type="PROSITE" id="PS51085"/>
    </source>
</evidence>
<evidence type="ECO:0000313" key="4">
    <source>
        <dbReference type="EMBL" id="SFH20577.1"/>
    </source>
</evidence>
<dbReference type="InterPro" id="IPR001041">
    <property type="entry name" value="2Fe-2S_ferredoxin-type"/>
</dbReference>
<dbReference type="PROSITE" id="PS51085">
    <property type="entry name" value="2FE2S_FER_2"/>
    <property type="match status" value="1"/>
</dbReference>
<dbReference type="InterPro" id="IPR039261">
    <property type="entry name" value="FNR_nucleotide-bd"/>
</dbReference>
<sequence>MTDRVSLVVNGRPISAGAGQTLLDAGLASGQAIPHDCATGQCDTCRVRIHSGSVDDAGTRIGDTVLACRARLTADIAIEFDEVPDVVRRAGIVDSVVELTAEIVEVTVALRKRLIYLPGQYLRVSFAGLPARDYSPTLRVDGSGELNELIFQIRRQPDGVVSPQLGGRIGRGTAVKVEGPFGTAFHRLGRGRLVVVSSGVGFAPAWAVARASRLREPERDLLVVAGTREPQNLYMRPALEWLRDRGAVTILTCSGRNPPSDARAGRPTLHLPRLTREDTVLAAGAPEMVAAVQFLAAATGATCYADPFYAATHKPDRSPPSDTNFLQRFLQRVAGNRTAKTDPVA</sequence>
<dbReference type="EC" id="1.18.1.3" evidence="3"/>
<dbReference type="RefSeq" id="WP_075381567.1">
    <property type="nucleotide sequence ID" value="NZ_CP015367.1"/>
</dbReference>
<keyword evidence="5" id="KW-1185">Reference proteome</keyword>
<evidence type="ECO:0000313" key="6">
    <source>
        <dbReference type="Proteomes" id="UP000199140"/>
    </source>
</evidence>
<dbReference type="Pfam" id="PF00970">
    <property type="entry name" value="FAD_binding_6"/>
    <property type="match status" value="1"/>
</dbReference>
<dbReference type="Proteomes" id="UP000185487">
    <property type="component" value="Chromosome"/>
</dbReference>
<dbReference type="InterPro" id="IPR012675">
    <property type="entry name" value="Beta-grasp_dom_sf"/>
</dbReference>
<keyword evidence="3" id="KW-0503">Monooxygenase</keyword>